<evidence type="ECO:0000313" key="1">
    <source>
        <dbReference type="EMBL" id="KAK9129147.1"/>
    </source>
</evidence>
<protein>
    <submittedName>
        <fullName evidence="1">Uncharacterized protein</fullName>
    </submittedName>
</protein>
<proteinExistence type="predicted"/>
<reference evidence="1 2" key="1">
    <citation type="submission" date="2024-01" db="EMBL/GenBank/DDBJ databases">
        <title>Genome assemblies of Stephania.</title>
        <authorList>
            <person name="Yang L."/>
        </authorList>
    </citation>
    <scope>NUCLEOTIDE SEQUENCE [LARGE SCALE GENOMIC DNA]</scope>
    <source>
        <strain evidence="1">QJT</strain>
        <tissue evidence="1">Leaf</tissue>
    </source>
</reference>
<gene>
    <name evidence="1" type="ORF">Sjap_009634</name>
</gene>
<keyword evidence="2" id="KW-1185">Reference proteome</keyword>
<accession>A0AAP0J7G6</accession>
<organism evidence="1 2">
    <name type="scientific">Stephania japonica</name>
    <dbReference type="NCBI Taxonomy" id="461633"/>
    <lineage>
        <taxon>Eukaryota</taxon>
        <taxon>Viridiplantae</taxon>
        <taxon>Streptophyta</taxon>
        <taxon>Embryophyta</taxon>
        <taxon>Tracheophyta</taxon>
        <taxon>Spermatophyta</taxon>
        <taxon>Magnoliopsida</taxon>
        <taxon>Ranunculales</taxon>
        <taxon>Menispermaceae</taxon>
        <taxon>Menispermoideae</taxon>
        <taxon>Cissampelideae</taxon>
        <taxon>Stephania</taxon>
    </lineage>
</organism>
<dbReference type="AlphaFoldDB" id="A0AAP0J7G6"/>
<comment type="caution">
    <text evidence="1">The sequence shown here is derived from an EMBL/GenBank/DDBJ whole genome shotgun (WGS) entry which is preliminary data.</text>
</comment>
<sequence length="69" mass="6849">MRGGGHGGVGPIGQEVMVIGDSDDGGVVGQLRGMERGDNRGGEVDNGGVVVFGGSEPMAKTVLVRVAVV</sequence>
<dbReference type="EMBL" id="JBBNAE010000004">
    <property type="protein sequence ID" value="KAK9129147.1"/>
    <property type="molecule type" value="Genomic_DNA"/>
</dbReference>
<name>A0AAP0J7G6_9MAGN</name>
<evidence type="ECO:0000313" key="2">
    <source>
        <dbReference type="Proteomes" id="UP001417504"/>
    </source>
</evidence>
<dbReference type="Proteomes" id="UP001417504">
    <property type="component" value="Unassembled WGS sequence"/>
</dbReference>